<evidence type="ECO:0000256" key="2">
    <source>
        <dbReference type="ARBA" id="ARBA00022448"/>
    </source>
</evidence>
<name>A0AAD8N031_9APIA</name>
<dbReference type="GO" id="GO:0016020">
    <property type="term" value="C:membrane"/>
    <property type="evidence" value="ECO:0007669"/>
    <property type="project" value="UniProtKB-SubCell"/>
</dbReference>
<protein>
    <recommendedName>
        <fullName evidence="7">Cation efflux protein transmembrane domain-containing protein</fullName>
    </recommendedName>
</protein>
<dbReference type="EMBL" id="JAUIZM010000004">
    <property type="protein sequence ID" value="KAK1390977.1"/>
    <property type="molecule type" value="Genomic_DNA"/>
</dbReference>
<proteinExistence type="predicted"/>
<dbReference type="PANTHER" id="PTHR43840:SF13">
    <property type="entry name" value="CATION EFFLUX PROTEIN CYTOPLASMIC DOMAIN-CONTAINING PROTEIN"/>
    <property type="match status" value="1"/>
</dbReference>
<feature type="transmembrane region" description="Helical" evidence="6">
    <location>
        <begin position="41"/>
        <end position="58"/>
    </location>
</feature>
<keyword evidence="2" id="KW-0813">Transport</keyword>
<evidence type="ECO:0000256" key="3">
    <source>
        <dbReference type="ARBA" id="ARBA00022692"/>
    </source>
</evidence>
<dbReference type="Pfam" id="PF01545">
    <property type="entry name" value="Cation_efflux"/>
    <property type="match status" value="1"/>
</dbReference>
<evidence type="ECO:0000259" key="7">
    <source>
        <dbReference type="Pfam" id="PF01545"/>
    </source>
</evidence>
<keyword evidence="3 6" id="KW-0812">Transmembrane</keyword>
<dbReference type="Gene3D" id="1.20.1510.10">
    <property type="entry name" value="Cation efflux protein transmembrane domain"/>
    <property type="match status" value="1"/>
</dbReference>
<comment type="subcellular location">
    <subcellularLocation>
        <location evidence="1">Membrane</location>
        <topology evidence="1">Multi-pass membrane protein</topology>
    </subcellularLocation>
</comment>
<dbReference type="AlphaFoldDB" id="A0AAD8N031"/>
<keyword evidence="5 6" id="KW-0472">Membrane</keyword>
<feature type="domain" description="Cation efflux protein transmembrane" evidence="7">
    <location>
        <begin position="32"/>
        <end position="114"/>
    </location>
</feature>
<dbReference type="GO" id="GO:0005384">
    <property type="term" value="F:manganese ion transmembrane transporter activity"/>
    <property type="evidence" value="ECO:0007669"/>
    <property type="project" value="TreeGrafter"/>
</dbReference>
<keyword evidence="4 6" id="KW-1133">Transmembrane helix</keyword>
<evidence type="ECO:0000313" key="9">
    <source>
        <dbReference type="Proteomes" id="UP001237642"/>
    </source>
</evidence>
<dbReference type="InterPro" id="IPR058533">
    <property type="entry name" value="Cation_efflux_TM"/>
</dbReference>
<comment type="caution">
    <text evidence="8">The sequence shown here is derived from an EMBL/GenBank/DDBJ whole genome shotgun (WGS) entry which is preliminary data.</text>
</comment>
<dbReference type="InterPro" id="IPR027469">
    <property type="entry name" value="Cation_efflux_TMD_sf"/>
</dbReference>
<dbReference type="PANTHER" id="PTHR43840">
    <property type="entry name" value="MITOCHONDRIAL METAL TRANSPORTER 1-RELATED"/>
    <property type="match status" value="1"/>
</dbReference>
<organism evidence="8 9">
    <name type="scientific">Heracleum sosnowskyi</name>
    <dbReference type="NCBI Taxonomy" id="360622"/>
    <lineage>
        <taxon>Eukaryota</taxon>
        <taxon>Viridiplantae</taxon>
        <taxon>Streptophyta</taxon>
        <taxon>Embryophyta</taxon>
        <taxon>Tracheophyta</taxon>
        <taxon>Spermatophyta</taxon>
        <taxon>Magnoliopsida</taxon>
        <taxon>eudicotyledons</taxon>
        <taxon>Gunneridae</taxon>
        <taxon>Pentapetalae</taxon>
        <taxon>asterids</taxon>
        <taxon>campanulids</taxon>
        <taxon>Apiales</taxon>
        <taxon>Apiaceae</taxon>
        <taxon>Apioideae</taxon>
        <taxon>apioid superclade</taxon>
        <taxon>Tordylieae</taxon>
        <taxon>Tordyliinae</taxon>
        <taxon>Heracleum</taxon>
    </lineage>
</organism>
<reference evidence="8" key="1">
    <citation type="submission" date="2023-02" db="EMBL/GenBank/DDBJ databases">
        <title>Genome of toxic invasive species Heracleum sosnowskyi carries increased number of genes despite the absence of recent whole-genome duplications.</title>
        <authorList>
            <person name="Schelkunov M."/>
            <person name="Shtratnikova V."/>
            <person name="Makarenko M."/>
            <person name="Klepikova A."/>
            <person name="Omelchenko D."/>
            <person name="Novikova G."/>
            <person name="Obukhova E."/>
            <person name="Bogdanov V."/>
            <person name="Penin A."/>
            <person name="Logacheva M."/>
        </authorList>
    </citation>
    <scope>NUCLEOTIDE SEQUENCE</scope>
    <source>
        <strain evidence="8">Hsosn_3</strain>
        <tissue evidence="8">Leaf</tissue>
    </source>
</reference>
<sequence>MKFFDNLPTCIQGGVDPQAPFQLNISKISGSLAVGSSTFDSLLYLLVGGVLLNSRNAIVQAYAKDHYFDVVTNVIGLVAAVLGDGLYWWLDPIGAITLAVYTIWNWCGTVLENADIRHLETVHYTMSRSTLSLHKICH</sequence>
<dbReference type="SUPFAM" id="SSF161111">
    <property type="entry name" value="Cation efflux protein transmembrane domain-like"/>
    <property type="match status" value="1"/>
</dbReference>
<dbReference type="Proteomes" id="UP001237642">
    <property type="component" value="Unassembled WGS sequence"/>
</dbReference>
<evidence type="ECO:0000256" key="1">
    <source>
        <dbReference type="ARBA" id="ARBA00004141"/>
    </source>
</evidence>
<dbReference type="InterPro" id="IPR050291">
    <property type="entry name" value="CDF_Transporter"/>
</dbReference>
<evidence type="ECO:0000256" key="5">
    <source>
        <dbReference type="ARBA" id="ARBA00023136"/>
    </source>
</evidence>
<gene>
    <name evidence="8" type="ORF">POM88_019155</name>
</gene>
<accession>A0AAD8N031</accession>
<reference evidence="8" key="2">
    <citation type="submission" date="2023-05" db="EMBL/GenBank/DDBJ databases">
        <authorList>
            <person name="Schelkunov M.I."/>
        </authorList>
    </citation>
    <scope>NUCLEOTIDE SEQUENCE</scope>
    <source>
        <strain evidence="8">Hsosn_3</strain>
        <tissue evidence="8">Leaf</tissue>
    </source>
</reference>
<evidence type="ECO:0000313" key="8">
    <source>
        <dbReference type="EMBL" id="KAK1390977.1"/>
    </source>
</evidence>
<keyword evidence="9" id="KW-1185">Reference proteome</keyword>
<evidence type="ECO:0000256" key="6">
    <source>
        <dbReference type="SAM" id="Phobius"/>
    </source>
</evidence>
<feature type="transmembrane region" description="Helical" evidence="6">
    <location>
        <begin position="70"/>
        <end position="90"/>
    </location>
</feature>
<evidence type="ECO:0000256" key="4">
    <source>
        <dbReference type="ARBA" id="ARBA00022989"/>
    </source>
</evidence>